<accession>A0A1G9ZDB9</accession>
<dbReference type="EMBL" id="FNHL01000007">
    <property type="protein sequence ID" value="SDN19358.1"/>
    <property type="molecule type" value="Genomic_DNA"/>
</dbReference>
<dbReference type="RefSeq" id="WP_089699775.1">
    <property type="nucleotide sequence ID" value="NZ_FNHL01000007.1"/>
</dbReference>
<proteinExistence type="predicted"/>
<evidence type="ECO:0000313" key="3">
    <source>
        <dbReference type="Proteomes" id="UP000199451"/>
    </source>
</evidence>
<feature type="region of interest" description="Disordered" evidence="1">
    <location>
        <begin position="146"/>
        <end position="172"/>
    </location>
</feature>
<organism evidence="2 3">
    <name type="scientific">Halogranum gelatinilyticum</name>
    <dbReference type="NCBI Taxonomy" id="660521"/>
    <lineage>
        <taxon>Archaea</taxon>
        <taxon>Methanobacteriati</taxon>
        <taxon>Methanobacteriota</taxon>
        <taxon>Stenosarchaea group</taxon>
        <taxon>Halobacteria</taxon>
        <taxon>Halobacteriales</taxon>
        <taxon>Haloferacaceae</taxon>
    </lineage>
</organism>
<evidence type="ECO:0008006" key="4">
    <source>
        <dbReference type="Google" id="ProtNLM"/>
    </source>
</evidence>
<gene>
    <name evidence="2" type="ORF">SAMN04487949_3617</name>
</gene>
<dbReference type="PANTHER" id="PTHR35519">
    <property type="entry name" value="MEMBRANE PROTEINS"/>
    <property type="match status" value="1"/>
</dbReference>
<dbReference type="Pfam" id="PF13430">
    <property type="entry name" value="DUF4112"/>
    <property type="match status" value="1"/>
</dbReference>
<dbReference type="InterPro" id="IPR025187">
    <property type="entry name" value="DUF4112"/>
</dbReference>
<name>A0A1G9ZDB9_9EURY</name>
<dbReference type="Proteomes" id="UP000199451">
    <property type="component" value="Unassembled WGS sequence"/>
</dbReference>
<sequence length="172" mass="17967">MSSPDDVRDALGPDLAAELPDTVDAATIERLRRVAYVLDELVRVPGTNFRFGVDPVLGTLPVVGDVLSAGVSLYVVLESARLGVSYTTLLRMLANVGVDAAVGSIPLVGGLFDAVWKVNKRNLGLALADLTDGAVDLDDLDALDDLSDTTNDETGGSEASEPVVIDVEDASE</sequence>
<keyword evidence="3" id="KW-1185">Reference proteome</keyword>
<evidence type="ECO:0000256" key="1">
    <source>
        <dbReference type="SAM" id="MobiDB-lite"/>
    </source>
</evidence>
<dbReference type="PANTHER" id="PTHR35519:SF2">
    <property type="entry name" value="PH DOMAIN PROTEIN"/>
    <property type="match status" value="1"/>
</dbReference>
<dbReference type="AlphaFoldDB" id="A0A1G9ZDB9"/>
<protein>
    <recommendedName>
        <fullName evidence="4">DUF4112 domain-containing protein</fullName>
    </recommendedName>
</protein>
<reference evidence="3" key="1">
    <citation type="submission" date="2016-10" db="EMBL/GenBank/DDBJ databases">
        <authorList>
            <person name="Varghese N."/>
            <person name="Submissions S."/>
        </authorList>
    </citation>
    <scope>NUCLEOTIDE SEQUENCE [LARGE SCALE GENOMIC DNA]</scope>
    <source>
        <strain evidence="3">CGMCC 1.10119</strain>
    </source>
</reference>
<dbReference type="OrthoDB" id="156248at2157"/>
<evidence type="ECO:0000313" key="2">
    <source>
        <dbReference type="EMBL" id="SDN19358.1"/>
    </source>
</evidence>
<dbReference type="STRING" id="660521.SAMN04487949_3617"/>